<evidence type="ECO:0000256" key="6">
    <source>
        <dbReference type="ARBA" id="ARBA00022807"/>
    </source>
</evidence>
<dbReference type="InterPro" id="IPR046541">
    <property type="entry name" value="DUF6606"/>
</dbReference>
<feature type="domain" description="DUF3645" evidence="8">
    <location>
        <begin position="2365"/>
        <end position="2398"/>
    </location>
</feature>
<dbReference type="EMBL" id="ML996691">
    <property type="protein sequence ID" value="KAF2402227.1"/>
    <property type="molecule type" value="Genomic_DNA"/>
</dbReference>
<evidence type="ECO:0000256" key="5">
    <source>
        <dbReference type="ARBA" id="ARBA00022801"/>
    </source>
</evidence>
<dbReference type="InterPro" id="IPR051346">
    <property type="entry name" value="OTU_Deubiquitinase"/>
</dbReference>
<dbReference type="Pfam" id="PF12359">
    <property type="entry name" value="DUF3645"/>
    <property type="match status" value="1"/>
</dbReference>
<keyword evidence="11" id="KW-1185">Reference proteome</keyword>
<name>A0A6G1I2D3_9PEZI</name>
<keyword evidence="4" id="KW-0833">Ubl conjugation pathway</keyword>
<comment type="catalytic activity">
    <reaction evidence="1">
        <text>Thiol-dependent hydrolysis of ester, thioester, amide, peptide and isopeptide bonds formed by the C-terminal Gly of ubiquitin (a 76-residue protein attached to proteins as an intracellular targeting signal).</text>
        <dbReference type="EC" id="3.4.19.12"/>
    </reaction>
</comment>
<feature type="domain" description="DUF6606" evidence="9">
    <location>
        <begin position="8"/>
        <end position="279"/>
    </location>
</feature>
<dbReference type="InterPro" id="IPR022105">
    <property type="entry name" value="DUF3645"/>
</dbReference>
<reference evidence="10" key="1">
    <citation type="journal article" date="2020" name="Stud. Mycol.">
        <title>101 Dothideomycetes genomes: a test case for predicting lifestyles and emergence of pathogens.</title>
        <authorList>
            <person name="Haridas S."/>
            <person name="Albert R."/>
            <person name="Binder M."/>
            <person name="Bloem J."/>
            <person name="Labutti K."/>
            <person name="Salamov A."/>
            <person name="Andreopoulos B."/>
            <person name="Baker S."/>
            <person name="Barry K."/>
            <person name="Bills G."/>
            <person name="Bluhm B."/>
            <person name="Cannon C."/>
            <person name="Castanera R."/>
            <person name="Culley D."/>
            <person name="Daum C."/>
            <person name="Ezra D."/>
            <person name="Gonzalez J."/>
            <person name="Henrissat B."/>
            <person name="Kuo A."/>
            <person name="Liang C."/>
            <person name="Lipzen A."/>
            <person name="Lutzoni F."/>
            <person name="Magnuson J."/>
            <person name="Mondo S."/>
            <person name="Nolan M."/>
            <person name="Ohm R."/>
            <person name="Pangilinan J."/>
            <person name="Park H.-J."/>
            <person name="Ramirez L."/>
            <person name="Alfaro M."/>
            <person name="Sun H."/>
            <person name="Tritt A."/>
            <person name="Yoshinaga Y."/>
            <person name="Zwiers L.-H."/>
            <person name="Turgeon B."/>
            <person name="Goodwin S."/>
            <person name="Spatafora J."/>
            <person name="Crous P."/>
            <person name="Grigoriev I."/>
        </authorList>
    </citation>
    <scope>NUCLEOTIDE SEQUENCE</scope>
    <source>
        <strain evidence="10">CBS 262.69</strain>
    </source>
</reference>
<gene>
    <name evidence="10" type="ORF">EJ06DRAFT_330285</name>
</gene>
<evidence type="ECO:0000256" key="3">
    <source>
        <dbReference type="ARBA" id="ARBA00022670"/>
    </source>
</evidence>
<dbReference type="OrthoDB" id="3182339at2759"/>
<dbReference type="Pfam" id="PF20255">
    <property type="entry name" value="DUF6606"/>
    <property type="match status" value="1"/>
</dbReference>
<evidence type="ECO:0000259" key="7">
    <source>
        <dbReference type="Pfam" id="PF12340"/>
    </source>
</evidence>
<keyword evidence="5" id="KW-0378">Hydrolase</keyword>
<evidence type="ECO:0000259" key="8">
    <source>
        <dbReference type="Pfam" id="PF12359"/>
    </source>
</evidence>
<evidence type="ECO:0000256" key="2">
    <source>
        <dbReference type="ARBA" id="ARBA00012759"/>
    </source>
</evidence>
<dbReference type="GO" id="GO:0004843">
    <property type="term" value="F:cysteine-type deubiquitinase activity"/>
    <property type="evidence" value="ECO:0007669"/>
    <property type="project" value="UniProtKB-EC"/>
</dbReference>
<evidence type="ECO:0000256" key="4">
    <source>
        <dbReference type="ARBA" id="ARBA00022786"/>
    </source>
</evidence>
<evidence type="ECO:0000313" key="11">
    <source>
        <dbReference type="Proteomes" id="UP000799640"/>
    </source>
</evidence>
<evidence type="ECO:0000313" key="10">
    <source>
        <dbReference type="EMBL" id="KAF2402227.1"/>
    </source>
</evidence>
<dbReference type="EC" id="3.4.19.12" evidence="2"/>
<evidence type="ECO:0000256" key="1">
    <source>
        <dbReference type="ARBA" id="ARBA00000707"/>
    </source>
</evidence>
<dbReference type="GO" id="GO:0006508">
    <property type="term" value="P:proteolysis"/>
    <property type="evidence" value="ECO:0007669"/>
    <property type="project" value="UniProtKB-KW"/>
</dbReference>
<proteinExistence type="predicted"/>
<dbReference type="InterPro" id="IPR022099">
    <property type="entry name" value="DUF3638"/>
</dbReference>
<dbReference type="Pfam" id="PF12340">
    <property type="entry name" value="DUF3638"/>
    <property type="match status" value="1"/>
</dbReference>
<sequence>MEALQYQINHIFLPPRLPQRADEDSGEEHELAKTVRDALRRFNDEFELSAEQRPRVQRCLDMLSAFVETSAGSGHMDEGILERKLLDLTDHGSLVLHIKHQNAGLLLTRIDNELLFESFELLAQNKDVMACLGRLRRHFPGPAVAISYDRLFDAPFRKHLINVLVELDQRTVSHMVPIVRKAGKDVSEIRDTTKPTLVTEMIMGLLRGLGRVATVDRIIKHSREQVLWDNVKVPWHRSAVWLLIRVALQLSLDRHRLDLVEQSTLYKDFILVLLACVLEKAFLSKNRPHDETLFVMTEKISRRLTKREKAEGAPGFSFVASTMDRVQSLLHGRWDEQQKKGACNFDLASSTVQALDFSADALLSTNDMKLGKYLEKITSCGKSSNSSTSGDRGFPFQSNVSDPNTLPSCNFGGSGEVVLFQLADFEEWVRQHLDDWLSGRLNDTATCEQLADCIFSYRTAASQAYTGNPESLSIMFLTMMSLWVACDKSAISIHPLMLNYGTGFPQEAFNSLVLPKKCQLRQLGYVEDHLSRRTSRKSRKSPPWVMRDGGSIDKRAFPVAHFDAFPFYQGLRTRIMCAAEREKQAKIKQFWREKRKHSDLLQDYSAADHEYYYDPWGDERDSGNCRKCSLKKSTDEMHIDVFEHPLPMCPIEAKVVIFELCPPPAFVAWRHVTLSLLFENFTLEQTPSDDKLYGIEYFPLLAKFRAEHCTSKLDTTFIIKSQTKPFKISHYANIAVSEATELNICVNHGCRYDFYDTDSGTVVPQSFSDQFCLRPMCSYAPDAVPAALRKWIEGTGHSMNDVVAGQCDCPDAMSLREFKDFGQLRAGLLLQWQNIAAQLMIPVLNINKQESAFLFLQAANEAGPRKVGRKGSSYLRDSPKLLNEERFAQVLREGLSKSLARIEENWENDVALYLLLGITTKLISCGPAGIQGDCLTLLARIRDMSTAWTQKLLEKMGEEKSNEEVHALGRRALMMALICHGTFDIGPDHLEAVLEDPRQAALLLRSAIIISDYSSAQTLQTSNPILTILIHRFHRLSYQVVCALSSRIRDIPDSGLHRAVKSQWEDFPSEVLWSAEEPPYSHVLLATSYLGDNPRHLQFNLLTGSLLINGSPLCTLPNDFQAHETYQRIFPHQIMRVGPSGMTGMIFSATTLHSGHEVHFGMSEGELIVRSRKGSKTYELVPHQYLRGDFPKLLVSEYAHWFVEGENLLEFRPLERVWITSDACEWDKSKGWLFTYNLQGEARLVNGFERPCLGVGSDTSQLISKILRPLEEGAFIHLILDEAKGSLNIDLPRFRISFVLDSKKDTIMSTNYRGYAIDPNQDVGTVNGLSNKLILYEASTSSRRPSRAVLVPDGSIKFTKGTVGDTATIDYGDERRIQHHFFQVDTLLGQLKSGGALLSKLFLIHLHAVTSHCLPDRLTRRTGTQEALRLLDSAAIRSFQRLREDEIKLLNEIAKISPRRRFYPKNLQDMQRTHWSNLSSLSQDDAFARLVGSILNHAKTSLVDREIIRIAGFRAPQFGAEQFSTNKDEVYNSRELTSSDEELRVYRLSHFLDAQQSAALLETPSLNIRQVLVGLFGKCSVVGPLSNSSIPELVFGVDWLVASQRNERLSKFWCLIQTTLSNTDPWTDRYKFMTFFAGLIFSENADFQVIQFLLAFLLFPDMHVFRPPASRLFSLQEGDKPVKWKIVDVIKKHKLPFEGSDSSEAHLNSLPHESYQALQRRRRRVYNDKVDEVSGEFADHLISQWPCPSPDSPPSQWNGYLNVGDCMNDIRPLFIAWHDNRGFYAYLKRAVRVLLDLPVFDGNRINYVMSFEPTFHTPARRYIGVADIFSQDAPDVKDVKENRFHDLWDSKNTVEIQPSMLALLGKLELLSQVEHERDYTKELKESLRELQTSFSDPVLTSEDERPAFGTMEEMFVQYRHSCLTEVNRIDSTLRRVLTRGPLDLCPGIAACSTVWPMVTPILLLEQLSRSRWHKLSEGWKRCIVNYALAITHFQRAERLLKACGNVNELIKEIVNVGHMNWEPIEFPEYLILEVENAITIRAVQEDIALQMRRPDTSNAVMQLNMGQGKSTVIVPMVAAALADDGKLVRIIVAKPQSKQMLHMLISKLGGLMNRRVYHLPFSRSLKLRKSDAERIRKLCEECKSEGGVLLVQPEHILSFRLMALESTIAGRRELGEMLLQTQHFFDTDSRDIVDESDENFSVKFELIYTMGTQTAIGFSPNRWVLIQRVLDVMLKVAPAVDEQYPDSIEFGQPQVGGFPRTRLLKYDAGPALMDAISHTICEKGMQGFSVVCHREPGFRQAIKEYISKHAPSPETLAMVEDPTHGFYNESSSQTLLLLRGLIACGVLTFAFQQKRWRVNYGLDGSRKPATRLAVPYRAKDSPAPRAEFSHPDVVIVLTCLSYYYGGLQDEELFTAFEYLLISDQADDEYGLWVKAAGDLPANFCHLTGINLKDRTQCVDKIFPSLRFVKPVIDFYLSNMVFSKEMREFPHKLSASGWDIAAVKTHPTTAFSGTNDSKYHLPLTISHLDLQDQKHTNALVLNHLHQPENSVKELHPCAYSDTSKSVANVLLHTVVESNPEIQVILDVGAQILELGNEDVARTWLSMVSPDKADAAIFFNDNDEMCALSRNGMSESFFSSPYSRHITSCLIFLDQAHTRGTDLRLPDHYRAAVTLGPNLPKDQLVQACMRMRKLGHGQSVVFLVSPEIRAKILKVGELPPDHAIQVVDVMLWAVSETWQECHKNMPLWATQGIRYQKQDVGWSRLSDPDLDKAEEIEAYFLEPECQTLDERYRPSSEKRQGLLHDELCDESLGAKRVELESILKRCEDFGVTSFQSATLQEEQERELSPEKEMERQIEKPMRLEPSVPSLHPDVIEFVRTGILNRVGFGFVNAFTSEAFAHASFESLPAIEQFPPNLKVTRDFLTTVNPPAVSFISDQYQKPVQWILTSCQRDRWGIDEVENVVIISSWEANELIPDIKTYGKVHIHMYTPRPSLAFQSLEDLTLYAIPALPLTWYLPRYFVVLLNLFAGQCYLRSYLEYVKLCKFLGLMHQPPDDSITMNVGADGFAGQTAENPRCVFTESPVPFLKKLLLMRRDYQGMERTDLGRILEGDLLRPEDFEGRDGADWTAGLTLRSRV</sequence>
<evidence type="ECO:0000259" key="9">
    <source>
        <dbReference type="Pfam" id="PF20255"/>
    </source>
</evidence>
<dbReference type="PANTHER" id="PTHR13367:SF34">
    <property type="match status" value="1"/>
</dbReference>
<dbReference type="PANTHER" id="PTHR13367">
    <property type="entry name" value="UBIQUITIN THIOESTERASE"/>
    <property type="match status" value="1"/>
</dbReference>
<keyword evidence="3" id="KW-0645">Protease</keyword>
<feature type="domain" description="DUF3638" evidence="7">
    <location>
        <begin position="2018"/>
        <end position="2239"/>
    </location>
</feature>
<dbReference type="Proteomes" id="UP000799640">
    <property type="component" value="Unassembled WGS sequence"/>
</dbReference>
<accession>A0A6G1I2D3</accession>
<protein>
    <recommendedName>
        <fullName evidence="2">ubiquitinyl hydrolase 1</fullName>
        <ecNumber evidence="2">3.4.19.12</ecNumber>
    </recommendedName>
</protein>
<organism evidence="10 11">
    <name type="scientific">Trichodelitschia bisporula</name>
    <dbReference type="NCBI Taxonomy" id="703511"/>
    <lineage>
        <taxon>Eukaryota</taxon>
        <taxon>Fungi</taxon>
        <taxon>Dikarya</taxon>
        <taxon>Ascomycota</taxon>
        <taxon>Pezizomycotina</taxon>
        <taxon>Dothideomycetes</taxon>
        <taxon>Dothideomycetes incertae sedis</taxon>
        <taxon>Phaeotrichales</taxon>
        <taxon>Phaeotrichaceae</taxon>
        <taxon>Trichodelitschia</taxon>
    </lineage>
</organism>
<keyword evidence="6" id="KW-0788">Thiol protease</keyword>